<protein>
    <recommendedName>
        <fullName evidence="2">DNA polymerase III subunit alpha</fullName>
        <ecNumber evidence="1">2.7.7.7</ecNumber>
    </recommendedName>
</protein>
<reference evidence="10 11" key="1">
    <citation type="journal article" date="2019" name="ISME J.">
        <title>Deianiraea, an extracellular bacterium associated with the ciliate Paramecium, suggests an alternative scenario for the evolution of Rickettsiales.</title>
        <authorList>
            <person name="Castelli M."/>
            <person name="Sabaneyeva E."/>
            <person name="Lanzoni O."/>
            <person name="Lebedeva N."/>
            <person name="Floriano A.M."/>
            <person name="Gaiarsa S."/>
            <person name="Benken K."/>
            <person name="Modeo L."/>
            <person name="Bandi C."/>
            <person name="Potekhin A."/>
            <person name="Sassera D."/>
            <person name="Petroni G."/>
        </authorList>
    </citation>
    <scope>NUCLEOTIDE SEQUENCE [LARGE SCALE GENOMIC DNA]</scope>
    <source>
        <strain evidence="10">CyL4-1</strain>
    </source>
</reference>
<keyword evidence="11" id="KW-1185">Reference proteome</keyword>
<dbReference type="AlphaFoldDB" id="A0A5B8XEC3"/>
<dbReference type="SMART" id="SM00481">
    <property type="entry name" value="POLIIIAc"/>
    <property type="match status" value="1"/>
</dbReference>
<dbReference type="GO" id="GO:0008408">
    <property type="term" value="F:3'-5' exonuclease activity"/>
    <property type="evidence" value="ECO:0007669"/>
    <property type="project" value="InterPro"/>
</dbReference>
<dbReference type="InterPro" id="IPR004805">
    <property type="entry name" value="DnaE2/DnaE/PolC"/>
</dbReference>
<dbReference type="InterPro" id="IPR041931">
    <property type="entry name" value="DNA_pol3_alpha_thumb_dom"/>
</dbReference>
<dbReference type="InterPro" id="IPR029460">
    <property type="entry name" value="DNAPol_HHH"/>
</dbReference>
<dbReference type="GO" id="GO:0003887">
    <property type="term" value="F:DNA-directed DNA polymerase activity"/>
    <property type="evidence" value="ECO:0007669"/>
    <property type="project" value="UniProtKB-KW"/>
</dbReference>
<accession>A0A5B8XEC3</accession>
<dbReference type="InterPro" id="IPR003141">
    <property type="entry name" value="Pol/His_phosphatase_N"/>
</dbReference>
<dbReference type="Pfam" id="PF02811">
    <property type="entry name" value="PHP"/>
    <property type="match status" value="1"/>
</dbReference>
<keyword evidence="3" id="KW-0808">Transferase</keyword>
<dbReference type="InterPro" id="IPR004013">
    <property type="entry name" value="PHP_dom"/>
</dbReference>
<evidence type="ECO:0000256" key="6">
    <source>
        <dbReference type="ARBA" id="ARBA00022932"/>
    </source>
</evidence>
<evidence type="ECO:0000313" key="11">
    <source>
        <dbReference type="Proteomes" id="UP000321934"/>
    </source>
</evidence>
<keyword evidence="4" id="KW-0548">Nucleotidyltransferase</keyword>
<evidence type="ECO:0000256" key="7">
    <source>
        <dbReference type="ARBA" id="ARBA00049244"/>
    </source>
</evidence>
<evidence type="ECO:0000256" key="1">
    <source>
        <dbReference type="ARBA" id="ARBA00012417"/>
    </source>
</evidence>
<dbReference type="PANTHER" id="PTHR32294">
    <property type="entry name" value="DNA POLYMERASE III SUBUNIT ALPHA"/>
    <property type="match status" value="1"/>
</dbReference>
<evidence type="ECO:0000313" key="10">
    <source>
        <dbReference type="EMBL" id="QED23590.1"/>
    </source>
</evidence>
<dbReference type="Pfam" id="PF07733">
    <property type="entry name" value="DNA_pol3_alpha"/>
    <property type="match status" value="1"/>
</dbReference>
<dbReference type="GO" id="GO:0006260">
    <property type="term" value="P:DNA replication"/>
    <property type="evidence" value="ECO:0007669"/>
    <property type="project" value="UniProtKB-KW"/>
</dbReference>
<dbReference type="OrthoDB" id="9803237at2"/>
<feature type="domain" description="Polymerase/histidinol phosphatase N-terminal" evidence="9">
    <location>
        <begin position="3"/>
        <end position="70"/>
    </location>
</feature>
<dbReference type="Proteomes" id="UP000321934">
    <property type="component" value="Chromosome"/>
</dbReference>
<dbReference type="PANTHER" id="PTHR32294:SF0">
    <property type="entry name" value="DNA POLYMERASE III SUBUNIT ALPHA"/>
    <property type="match status" value="1"/>
</dbReference>
<dbReference type="InterPro" id="IPR040982">
    <property type="entry name" value="DNA_pol3_finger"/>
</dbReference>
<dbReference type="CDD" id="cd04485">
    <property type="entry name" value="DnaE_OBF"/>
    <property type="match status" value="1"/>
</dbReference>
<keyword evidence="5" id="KW-0235">DNA replication</keyword>
<dbReference type="InterPro" id="IPR011708">
    <property type="entry name" value="DNA_pol3_alpha_NTPase_dom"/>
</dbReference>
<comment type="catalytic activity">
    <reaction evidence="7">
        <text>DNA(n) + a 2'-deoxyribonucleoside 5'-triphosphate = DNA(n+1) + diphosphate</text>
        <dbReference type="Rhea" id="RHEA:22508"/>
        <dbReference type="Rhea" id="RHEA-COMP:17339"/>
        <dbReference type="Rhea" id="RHEA-COMP:17340"/>
        <dbReference type="ChEBI" id="CHEBI:33019"/>
        <dbReference type="ChEBI" id="CHEBI:61560"/>
        <dbReference type="ChEBI" id="CHEBI:173112"/>
        <dbReference type="EC" id="2.7.7.7"/>
    </reaction>
</comment>
<dbReference type="Pfam" id="PF17657">
    <property type="entry name" value="DNA_pol3_finger"/>
    <property type="match status" value="1"/>
</dbReference>
<keyword evidence="6" id="KW-0239">DNA-directed DNA polymerase</keyword>
<gene>
    <name evidence="10" type="ORF">Deia_00802</name>
</gene>
<evidence type="ECO:0000256" key="4">
    <source>
        <dbReference type="ARBA" id="ARBA00022695"/>
    </source>
</evidence>
<evidence type="ECO:0000256" key="3">
    <source>
        <dbReference type="ARBA" id="ARBA00022679"/>
    </source>
</evidence>
<dbReference type="Gene3D" id="1.10.10.1600">
    <property type="entry name" value="Bacterial DNA polymerase III alpha subunit, thumb domain"/>
    <property type="match status" value="1"/>
</dbReference>
<dbReference type="InterPro" id="IPR016195">
    <property type="entry name" value="Pol/histidinol_Pase-like"/>
</dbReference>
<dbReference type="Gene3D" id="1.10.150.870">
    <property type="match status" value="1"/>
</dbReference>
<dbReference type="Gene3D" id="3.20.20.140">
    <property type="entry name" value="Metal-dependent hydrolases"/>
    <property type="match status" value="1"/>
</dbReference>
<dbReference type="EMBL" id="CP029077">
    <property type="protein sequence ID" value="QED23590.1"/>
    <property type="molecule type" value="Genomic_DNA"/>
</dbReference>
<evidence type="ECO:0000256" key="5">
    <source>
        <dbReference type="ARBA" id="ARBA00022705"/>
    </source>
</evidence>
<evidence type="ECO:0000256" key="8">
    <source>
        <dbReference type="SAM" id="MobiDB-lite"/>
    </source>
</evidence>
<dbReference type="SUPFAM" id="SSF89550">
    <property type="entry name" value="PHP domain-like"/>
    <property type="match status" value="1"/>
</dbReference>
<proteinExistence type="predicted"/>
<dbReference type="RefSeq" id="WP_146820855.1">
    <property type="nucleotide sequence ID" value="NZ_CP029077.1"/>
</dbReference>
<evidence type="ECO:0000256" key="2">
    <source>
        <dbReference type="ARBA" id="ARBA00019114"/>
    </source>
</evidence>
<dbReference type="EC" id="2.7.7.7" evidence="1"/>
<feature type="region of interest" description="Disordered" evidence="8">
    <location>
        <begin position="1088"/>
        <end position="1107"/>
    </location>
</feature>
<sequence length="1212" mass="136744">MFIHLRARTEFSILNSVLTIDKMAEYAKSDNAGAICMMDDGSMSGSLQFSSYISKIGVKPLLGMNMRFILDDRDLDEGKKLAYMGFIAKSHQGYKNLLKMLHLANVELSQKSVLDEVYLKFSDLEKLDLSDLICITGGYYSPISREFFKGNQAGGFMIAEKLHKIFGDDLYIELTRHGNKDEDLLENFLVDMAYKYNIALVATNDVHFPKKESFDSYDALTCISSGRYIQEKNRERINENYYLKTQSEMMELFSDIPEAIESTVVIAKKCNFYLEGNAPMLPKFGLNQNEDDMLRELSEKGLRERFLEEKIADEDVQKEYFDRLNFELSVIFKMGFSGYFLIVSDFIVWAKENNIPVGPGRGSGAGSIIAWSCKITNLDPIKYGLLFERFLNPERVSMPDFDIDFCQSKREKVIEYVKNKYGKSRVASIITFGKLQAKAVLKDVGRVMQLSYNMVDEVCKMIPFSPLEPITIEKAIQMDPKLQEQIENDPEIQNLVRIAMELEGLNRHTSTHAAGIIIGAVDLIELAPMLKDENSDLPVLGFNMKDAEKIGLLKFDFLGLKTLTVIQEACNLVYKNTGNMINIDEISLQDETTFNLLRSTKLKGVFQLEAGTPRDALAKIKTDRIEDLIAITSLNRPGPMEFIPDFVRRKLGVEQPQYPDLLLEKSLKETFGIIIYQEQVMEVAKVIGGYSLGEADLLRRAMGKKIKEEMDAQQAIFVDGARKTHNMDEKKSSEIFELVAKFAGYGFNKSHAAAYSVISYQTAYLKANYTIEFFVANLNLEINNTDKINEFISDARGFGLEIILPNVNISSGYFTISEDRKSIIYGLGGLKSVGLNSAIEIEKIRSSDGKFESIFDFAKKVGHKICNKKQLESLILTGSFDTLHANRKQLFDSVEIITKYASDLEKSKNDTQDNLFGGADEGGIYIPKLKDCINDYPSTEKLGYEMEFIGFYLSSHPLLDYKSVIESDKITKSSDLENIQAGKRQNIKMVGVITKIVQRFRKGSRFCFVHLSDLDGIFEIAIFNSDLITSARELLVEGKLIFLDISASRDDSGFRLIANEIKDIRDIASPDALANLQNKRAYNFTKKDEVNDVKKPENSGENEAKKPANEQVINHYAAIQNKIEGSKSVNTPIKAAILPNASSVKSQEIVSEISSDIVKIIAKTPDEILEIKRFCLANATEDGKEVVILYNGICIKMPNKYDVLKFNLAKYE</sequence>
<dbReference type="NCBIfam" id="NF004226">
    <property type="entry name" value="PRK05673.1"/>
    <property type="match status" value="1"/>
</dbReference>
<name>A0A5B8XEC3_9RICK</name>
<dbReference type="NCBIfam" id="TIGR00594">
    <property type="entry name" value="polc"/>
    <property type="match status" value="1"/>
</dbReference>
<dbReference type="Pfam" id="PF14579">
    <property type="entry name" value="HHH_6"/>
    <property type="match status" value="1"/>
</dbReference>
<evidence type="ECO:0000259" key="9">
    <source>
        <dbReference type="SMART" id="SM00481"/>
    </source>
</evidence>
<organism evidence="10 11">
    <name type="scientific">Candidatus Deianiraea vastatrix</name>
    <dbReference type="NCBI Taxonomy" id="2163644"/>
    <lineage>
        <taxon>Bacteria</taxon>
        <taxon>Pseudomonadati</taxon>
        <taxon>Pseudomonadota</taxon>
        <taxon>Alphaproteobacteria</taxon>
        <taxon>Rickettsiales</taxon>
        <taxon>Candidatus Deianiraeaceae</taxon>
        <taxon>Candidatus Deianiraea</taxon>
    </lineage>
</organism>